<comment type="caution">
    <text evidence="1">The sequence shown here is derived from an EMBL/GenBank/DDBJ whole genome shotgun (WGS) entry which is preliminary data.</text>
</comment>
<proteinExistence type="predicted"/>
<keyword evidence="2" id="KW-1185">Reference proteome</keyword>
<accession>A0ABM9ACQ0</accession>
<sequence>MEKREIGVAMYREVYCNELPEPPAAGEDKFFDSMLENLFGELWADAQLTIEQKRLLLLGAILAQGEEMMFTIQARCAMKRGELSYSQLEEAVRFMTQYVGYPKAARLRMALMGLSKEFNV</sequence>
<dbReference type="PANTHER" id="PTHR33570">
    <property type="entry name" value="4-CARBOXYMUCONOLACTONE DECARBOXYLASE FAMILY PROTEIN"/>
    <property type="match status" value="1"/>
</dbReference>
<dbReference type="PANTHER" id="PTHR33570:SF2">
    <property type="entry name" value="CARBOXYMUCONOLACTONE DECARBOXYLASE-LIKE DOMAIN-CONTAINING PROTEIN"/>
    <property type="match status" value="1"/>
</dbReference>
<dbReference type="Proteomes" id="UP000838100">
    <property type="component" value="Unassembled WGS sequence"/>
</dbReference>
<dbReference type="RefSeq" id="WP_237443623.1">
    <property type="nucleotide sequence ID" value="NZ_CAKLPX010000001.1"/>
</dbReference>
<evidence type="ECO:0000313" key="2">
    <source>
        <dbReference type="Proteomes" id="UP000838100"/>
    </source>
</evidence>
<dbReference type="InterPro" id="IPR029032">
    <property type="entry name" value="AhpD-like"/>
</dbReference>
<gene>
    <name evidence="1" type="ORF">SIN8267_01059</name>
</gene>
<dbReference type="SUPFAM" id="SSF69118">
    <property type="entry name" value="AhpD-like"/>
    <property type="match status" value="1"/>
</dbReference>
<evidence type="ECO:0000313" key="1">
    <source>
        <dbReference type="EMBL" id="CAH0990958.1"/>
    </source>
</evidence>
<organism evidence="1 2">
    <name type="scientific">Sinobacterium norvegicum</name>
    <dbReference type="NCBI Taxonomy" id="1641715"/>
    <lineage>
        <taxon>Bacteria</taxon>
        <taxon>Pseudomonadati</taxon>
        <taxon>Pseudomonadota</taxon>
        <taxon>Gammaproteobacteria</taxon>
        <taxon>Cellvibrionales</taxon>
        <taxon>Spongiibacteraceae</taxon>
        <taxon>Sinobacterium</taxon>
    </lineage>
</organism>
<dbReference type="Gene3D" id="1.20.1290.10">
    <property type="entry name" value="AhpD-like"/>
    <property type="match status" value="1"/>
</dbReference>
<reference evidence="1" key="1">
    <citation type="submission" date="2021-12" db="EMBL/GenBank/DDBJ databases">
        <authorList>
            <person name="Rodrigo-Torres L."/>
            <person name="Arahal R. D."/>
            <person name="Lucena T."/>
        </authorList>
    </citation>
    <scope>NUCLEOTIDE SEQUENCE</scope>
    <source>
        <strain evidence="1">CECT 8267</strain>
    </source>
</reference>
<evidence type="ECO:0008006" key="3">
    <source>
        <dbReference type="Google" id="ProtNLM"/>
    </source>
</evidence>
<protein>
    <recommendedName>
        <fullName evidence="3">Carboxymuconolactone decarboxylase</fullName>
    </recommendedName>
</protein>
<dbReference type="EMBL" id="CAKLPX010000001">
    <property type="protein sequence ID" value="CAH0990958.1"/>
    <property type="molecule type" value="Genomic_DNA"/>
</dbReference>
<dbReference type="InterPro" id="IPR052512">
    <property type="entry name" value="4CMD/NDH-1_regulator"/>
</dbReference>
<name>A0ABM9ACQ0_9GAMM</name>